<accession>A0A1T1NV14</accession>
<protein>
    <submittedName>
        <fullName evidence="1">Uncharacterized protein</fullName>
    </submittedName>
</protein>
<dbReference type="AlphaFoldDB" id="A0A1T1NV14"/>
<evidence type="ECO:0000313" key="1">
    <source>
        <dbReference type="EMBL" id="OOW67200.1"/>
    </source>
</evidence>
<reference evidence="1 2" key="1">
    <citation type="submission" date="2015-12" db="EMBL/GenBank/DDBJ databases">
        <authorList>
            <person name="Shamseldin A."/>
            <person name="Moawad H."/>
            <person name="Abd El-Rahim W.M."/>
            <person name="Sadowsky M.J."/>
        </authorList>
    </citation>
    <scope>NUCLEOTIDE SEQUENCE [LARGE SCALE GENOMIC DNA]</scope>
    <source>
        <strain evidence="1 2">LMG9050</strain>
    </source>
</reference>
<gene>
    <name evidence="1" type="ORF">Xmlh_18090</name>
</gene>
<name>A0A1T1NV14_9XANT</name>
<organism evidence="1 2">
    <name type="scientific">Xanthomonas axonopodis pv. melhusii</name>
    <dbReference type="NCBI Taxonomy" id="487834"/>
    <lineage>
        <taxon>Bacteria</taxon>
        <taxon>Pseudomonadati</taxon>
        <taxon>Pseudomonadota</taxon>
        <taxon>Gammaproteobacteria</taxon>
        <taxon>Lysobacterales</taxon>
        <taxon>Lysobacteraceae</taxon>
        <taxon>Xanthomonas</taxon>
    </lineage>
</organism>
<dbReference type="EMBL" id="LOJW01000044">
    <property type="protein sequence ID" value="OOW67200.1"/>
    <property type="molecule type" value="Genomic_DNA"/>
</dbReference>
<dbReference type="Proteomes" id="UP000190559">
    <property type="component" value="Unassembled WGS sequence"/>
</dbReference>
<sequence length="162" mass="18308">MTPDKIFRRIIEGSTFSFTARPEPVAGDLRMSWGIGILLLSLFYAHSKRGSFQKLQFLAHAVRTPEGREEVRDLMAGKLRVTEVSVRVEPWLNRAVSYAHGLGFVSVTKGKSVSLTEKGRKVAADLDADEAVFKEERTFLANAARKLTEDQLKKIWRMEDLL</sequence>
<proteinExistence type="predicted"/>
<dbReference type="RefSeq" id="WP_078564852.1">
    <property type="nucleotide sequence ID" value="NZ_LOJW01000044.1"/>
</dbReference>
<evidence type="ECO:0000313" key="2">
    <source>
        <dbReference type="Proteomes" id="UP000190559"/>
    </source>
</evidence>
<comment type="caution">
    <text evidence="1">The sequence shown here is derived from an EMBL/GenBank/DDBJ whole genome shotgun (WGS) entry which is preliminary data.</text>
</comment>